<dbReference type="EMBL" id="JAUSQZ010000001">
    <property type="protein sequence ID" value="MDP9830977.1"/>
    <property type="molecule type" value="Genomic_DNA"/>
</dbReference>
<dbReference type="Proteomes" id="UP001235712">
    <property type="component" value="Unassembled WGS sequence"/>
</dbReference>
<dbReference type="PANTHER" id="PTHR42977:SF1">
    <property type="entry name" value="BLR6576 PROTEIN"/>
    <property type="match status" value="1"/>
</dbReference>
<comment type="caution">
    <text evidence="2">The sequence shown here is derived from an EMBL/GenBank/DDBJ whole genome shotgun (WGS) entry which is preliminary data.</text>
</comment>
<gene>
    <name evidence="2" type="ORF">J2S57_006726</name>
</gene>
<dbReference type="InterPro" id="IPR051340">
    <property type="entry name" value="Haloalkane_dehalogenase"/>
</dbReference>
<accession>A0ABT9PE40</accession>
<protein>
    <submittedName>
        <fullName evidence="2">Pimeloyl-ACP methyl ester carboxylesterase</fullName>
    </submittedName>
</protein>
<dbReference type="InterPro" id="IPR029058">
    <property type="entry name" value="AB_hydrolase_fold"/>
</dbReference>
<dbReference type="Gene3D" id="3.40.50.1820">
    <property type="entry name" value="alpha/beta hydrolase"/>
    <property type="match status" value="1"/>
</dbReference>
<dbReference type="InterPro" id="IPR000639">
    <property type="entry name" value="Epox_hydrolase-like"/>
</dbReference>
<proteinExistence type="predicted"/>
<dbReference type="PRINTS" id="PR00412">
    <property type="entry name" value="EPOXHYDRLASE"/>
</dbReference>
<evidence type="ECO:0000313" key="3">
    <source>
        <dbReference type="Proteomes" id="UP001235712"/>
    </source>
</evidence>
<name>A0ABT9PE40_9ACTN</name>
<dbReference type="RefSeq" id="WP_307250303.1">
    <property type="nucleotide sequence ID" value="NZ_JAUSQZ010000001.1"/>
</dbReference>
<dbReference type="Pfam" id="PF00561">
    <property type="entry name" value="Abhydrolase_1"/>
    <property type="match status" value="1"/>
</dbReference>
<organism evidence="2 3">
    <name type="scientific">Kineosporia succinea</name>
    <dbReference type="NCBI Taxonomy" id="84632"/>
    <lineage>
        <taxon>Bacteria</taxon>
        <taxon>Bacillati</taxon>
        <taxon>Actinomycetota</taxon>
        <taxon>Actinomycetes</taxon>
        <taxon>Kineosporiales</taxon>
        <taxon>Kineosporiaceae</taxon>
        <taxon>Kineosporia</taxon>
    </lineage>
</organism>
<sequence length="293" mass="33070">MVTTHHRYAQVDGHQIFYREAGARERPTLVLLHGFPTSSLMFRELIPRLADRWHVIAPDHLGFGLSDAPTTHDFTYSFDALADLTRALIAQLRIEHYGLFVQGHGAQVGWRLALRSPEAVLAVVSQNGNAYVEGLQPEFFTALREYWLQPNPRTEAGVRETLTLELTRWQYLTGVADETRVDPNTWIHDHHLLSRSGNDLIQLALFADYASNPPLYPRVHRYFRAYQVPLLAVWGRGDPIFGPAGALAFTADLPDAEIHLLDGGHFLLESALDEVTPLIEAFLEQHLEEPALN</sequence>
<dbReference type="InterPro" id="IPR000073">
    <property type="entry name" value="AB_hydrolase_1"/>
</dbReference>
<dbReference type="SUPFAM" id="SSF53474">
    <property type="entry name" value="alpha/beta-Hydrolases"/>
    <property type="match status" value="1"/>
</dbReference>
<evidence type="ECO:0000259" key="1">
    <source>
        <dbReference type="Pfam" id="PF00561"/>
    </source>
</evidence>
<dbReference type="PANTHER" id="PTHR42977">
    <property type="entry name" value="HYDROLASE-RELATED"/>
    <property type="match status" value="1"/>
</dbReference>
<keyword evidence="3" id="KW-1185">Reference proteome</keyword>
<evidence type="ECO:0000313" key="2">
    <source>
        <dbReference type="EMBL" id="MDP9830977.1"/>
    </source>
</evidence>
<reference evidence="2 3" key="1">
    <citation type="submission" date="2023-07" db="EMBL/GenBank/DDBJ databases">
        <title>Sequencing the genomes of 1000 actinobacteria strains.</title>
        <authorList>
            <person name="Klenk H.-P."/>
        </authorList>
    </citation>
    <scope>NUCLEOTIDE SEQUENCE [LARGE SCALE GENOMIC DNA]</scope>
    <source>
        <strain evidence="2 3">DSM 44388</strain>
    </source>
</reference>
<feature type="domain" description="AB hydrolase-1" evidence="1">
    <location>
        <begin position="27"/>
        <end position="269"/>
    </location>
</feature>